<protein>
    <recommendedName>
        <fullName evidence="1">Fatty acyl-CoA reductase</fullName>
        <ecNumber evidence="1">1.2.1.84</ecNumber>
    </recommendedName>
</protein>
<gene>
    <name evidence="3" type="ORF">BC938DRAFT_478776</name>
</gene>
<keyword evidence="1" id="KW-0560">Oxidoreductase</keyword>
<dbReference type="PANTHER" id="PTHR11011:SF45">
    <property type="entry name" value="FATTY ACYL-COA REDUCTASE CG8306-RELATED"/>
    <property type="match status" value="1"/>
</dbReference>
<comment type="caution">
    <text evidence="3">The sequence shown here is derived from an EMBL/GenBank/DDBJ whole genome shotgun (WGS) entry which is preliminary data.</text>
</comment>
<dbReference type="AlphaFoldDB" id="A0A433QMD0"/>
<dbReference type="SUPFAM" id="SSF51735">
    <property type="entry name" value="NAD(P)-binding Rossmann-fold domains"/>
    <property type="match status" value="1"/>
</dbReference>
<proteinExistence type="inferred from homology"/>
<dbReference type="InterPro" id="IPR026055">
    <property type="entry name" value="FAR"/>
</dbReference>
<reference evidence="3 4" key="1">
    <citation type="journal article" date="2018" name="New Phytol.">
        <title>Phylogenomics of Endogonaceae and evolution of mycorrhizas within Mucoromycota.</title>
        <authorList>
            <person name="Chang Y."/>
            <person name="Desiro A."/>
            <person name="Na H."/>
            <person name="Sandor L."/>
            <person name="Lipzen A."/>
            <person name="Clum A."/>
            <person name="Barry K."/>
            <person name="Grigoriev I.V."/>
            <person name="Martin F.M."/>
            <person name="Stajich J.E."/>
            <person name="Smith M.E."/>
            <person name="Bonito G."/>
            <person name="Spatafora J.W."/>
        </authorList>
    </citation>
    <scope>NUCLEOTIDE SEQUENCE [LARGE SCALE GENOMIC DNA]</scope>
    <source>
        <strain evidence="3 4">AD002</strain>
    </source>
</reference>
<sequence length="288" mass="31474">MLKSGKVTPLVGDIGLPKMGLTPTQIEELCRTIHSAANINLKASIATIFNDNIQASLNLAELAATSFGKLERFIYLSTVYVSSHLRSGTLAPEEVPSAIPKQISKKPSKLAKTLSNGYSSHVTPTYKPYPGFEIVTSSPGSGTVFDIFTSKSPVSIWASANKKEHNIIDEIPIDLVVNNILAHAAYGTRGVVHASTSCSAPMSLRQHLERVLEVMPADRLLEIAYTEDVRHPQLAPGSRLLGPCAHEYFFDDAKTRQLIEMMSEKDKTVNVDVRVIADRWAYIGCLLV</sequence>
<keyword evidence="1" id="KW-0443">Lipid metabolism</keyword>
<dbReference type="Gene3D" id="3.40.50.720">
    <property type="entry name" value="NAD(P)-binding Rossmann-like Domain"/>
    <property type="match status" value="1"/>
</dbReference>
<feature type="domain" description="Thioester reductase (TE)" evidence="2">
    <location>
        <begin position="5"/>
        <end position="119"/>
    </location>
</feature>
<keyword evidence="1" id="KW-0521">NADP</keyword>
<evidence type="ECO:0000313" key="3">
    <source>
        <dbReference type="EMBL" id="RUS30918.1"/>
    </source>
</evidence>
<accession>A0A433QMD0</accession>
<dbReference type="GO" id="GO:0102965">
    <property type="term" value="F:alcohol-forming long-chain fatty acyl-CoA reductase activity"/>
    <property type="evidence" value="ECO:0007669"/>
    <property type="project" value="UniProtKB-EC"/>
</dbReference>
<organism evidence="3 4">
    <name type="scientific">Jimgerdemannia flammicorona</name>
    <dbReference type="NCBI Taxonomy" id="994334"/>
    <lineage>
        <taxon>Eukaryota</taxon>
        <taxon>Fungi</taxon>
        <taxon>Fungi incertae sedis</taxon>
        <taxon>Mucoromycota</taxon>
        <taxon>Mucoromycotina</taxon>
        <taxon>Endogonomycetes</taxon>
        <taxon>Endogonales</taxon>
        <taxon>Endogonaceae</taxon>
        <taxon>Jimgerdemannia</taxon>
    </lineage>
</organism>
<evidence type="ECO:0000259" key="2">
    <source>
        <dbReference type="Pfam" id="PF07993"/>
    </source>
</evidence>
<evidence type="ECO:0000256" key="1">
    <source>
        <dbReference type="RuleBase" id="RU363097"/>
    </source>
</evidence>
<dbReference type="PANTHER" id="PTHR11011">
    <property type="entry name" value="MALE STERILITY PROTEIN 2-RELATED"/>
    <property type="match status" value="1"/>
</dbReference>
<keyword evidence="4" id="KW-1185">Reference proteome</keyword>
<dbReference type="GO" id="GO:0035336">
    <property type="term" value="P:long-chain fatty-acyl-CoA metabolic process"/>
    <property type="evidence" value="ECO:0007669"/>
    <property type="project" value="TreeGrafter"/>
</dbReference>
<dbReference type="GO" id="GO:0080019">
    <property type="term" value="F:alcohol-forming very long-chain fatty acyl-CoA reductase activity"/>
    <property type="evidence" value="ECO:0007669"/>
    <property type="project" value="InterPro"/>
</dbReference>
<dbReference type="Proteomes" id="UP000274822">
    <property type="component" value="Unassembled WGS sequence"/>
</dbReference>
<name>A0A433QMD0_9FUNG</name>
<dbReference type="EMBL" id="RBNJ01003446">
    <property type="protein sequence ID" value="RUS30918.1"/>
    <property type="molecule type" value="Genomic_DNA"/>
</dbReference>
<dbReference type="Pfam" id="PF07993">
    <property type="entry name" value="NAD_binding_4"/>
    <property type="match status" value="1"/>
</dbReference>
<dbReference type="InterPro" id="IPR036291">
    <property type="entry name" value="NAD(P)-bd_dom_sf"/>
</dbReference>
<dbReference type="EC" id="1.2.1.84" evidence="1"/>
<keyword evidence="1" id="KW-0444">Lipid biosynthesis</keyword>
<comment type="function">
    <text evidence="1">Catalyzes the reduction of fatty acyl-CoA to fatty alcohols.</text>
</comment>
<comment type="catalytic activity">
    <reaction evidence="1">
        <text>a long-chain fatty acyl-CoA + 2 NADPH + 2 H(+) = a long-chain primary fatty alcohol + 2 NADP(+) + CoA</text>
        <dbReference type="Rhea" id="RHEA:52716"/>
        <dbReference type="ChEBI" id="CHEBI:15378"/>
        <dbReference type="ChEBI" id="CHEBI:57287"/>
        <dbReference type="ChEBI" id="CHEBI:57783"/>
        <dbReference type="ChEBI" id="CHEBI:58349"/>
        <dbReference type="ChEBI" id="CHEBI:77396"/>
        <dbReference type="ChEBI" id="CHEBI:83139"/>
        <dbReference type="EC" id="1.2.1.84"/>
    </reaction>
</comment>
<dbReference type="GO" id="GO:0005777">
    <property type="term" value="C:peroxisome"/>
    <property type="evidence" value="ECO:0007669"/>
    <property type="project" value="TreeGrafter"/>
</dbReference>
<dbReference type="InterPro" id="IPR013120">
    <property type="entry name" value="FAR_NAD-bd"/>
</dbReference>
<comment type="similarity">
    <text evidence="1">Belongs to the fatty acyl-CoA reductase family.</text>
</comment>
<evidence type="ECO:0000313" key="4">
    <source>
        <dbReference type="Proteomes" id="UP000274822"/>
    </source>
</evidence>